<feature type="transmembrane region" description="Helical" evidence="6">
    <location>
        <begin position="126"/>
        <end position="143"/>
    </location>
</feature>
<dbReference type="AlphaFoldDB" id="A0AAE0WJU9"/>
<dbReference type="PANTHER" id="PTHR36460">
    <property type="entry name" value="UPF0132 DOMAIN PROTEIN (AFU_ORTHOLOGUE AFUA_3G10255)"/>
    <property type="match status" value="1"/>
</dbReference>
<evidence type="ECO:0000256" key="1">
    <source>
        <dbReference type="ARBA" id="ARBA00004141"/>
    </source>
</evidence>
<feature type="compositionally biased region" description="Polar residues" evidence="5">
    <location>
        <begin position="25"/>
        <end position="49"/>
    </location>
</feature>
<feature type="region of interest" description="Disordered" evidence="5">
    <location>
        <begin position="1"/>
        <end position="80"/>
    </location>
</feature>
<evidence type="ECO:0000256" key="3">
    <source>
        <dbReference type="ARBA" id="ARBA00022989"/>
    </source>
</evidence>
<evidence type="ECO:0000256" key="2">
    <source>
        <dbReference type="ARBA" id="ARBA00022692"/>
    </source>
</evidence>
<feature type="compositionally biased region" description="Polar residues" evidence="5">
    <location>
        <begin position="1"/>
        <end position="11"/>
    </location>
</feature>
<feature type="transmembrane region" description="Helical" evidence="6">
    <location>
        <begin position="179"/>
        <end position="197"/>
    </location>
</feature>
<gene>
    <name evidence="7" type="ORF">LTR78_007152</name>
</gene>
<protein>
    <submittedName>
        <fullName evidence="7">Uncharacterized protein</fullName>
    </submittedName>
</protein>
<keyword evidence="8" id="KW-1185">Reference proteome</keyword>
<evidence type="ECO:0000313" key="7">
    <source>
        <dbReference type="EMBL" id="KAK3673041.1"/>
    </source>
</evidence>
<organism evidence="7 8">
    <name type="scientific">Recurvomyces mirabilis</name>
    <dbReference type="NCBI Taxonomy" id="574656"/>
    <lineage>
        <taxon>Eukaryota</taxon>
        <taxon>Fungi</taxon>
        <taxon>Dikarya</taxon>
        <taxon>Ascomycota</taxon>
        <taxon>Pezizomycotina</taxon>
        <taxon>Dothideomycetes</taxon>
        <taxon>Dothideomycetidae</taxon>
        <taxon>Mycosphaerellales</taxon>
        <taxon>Teratosphaeriaceae</taxon>
        <taxon>Recurvomyces</taxon>
    </lineage>
</organism>
<proteinExistence type="predicted"/>
<keyword evidence="2 6" id="KW-0812">Transmembrane</keyword>
<evidence type="ECO:0000256" key="5">
    <source>
        <dbReference type="SAM" id="MobiDB-lite"/>
    </source>
</evidence>
<feature type="transmembrane region" description="Helical" evidence="6">
    <location>
        <begin position="155"/>
        <end position="173"/>
    </location>
</feature>
<dbReference type="Proteomes" id="UP001274830">
    <property type="component" value="Unassembled WGS sequence"/>
</dbReference>
<evidence type="ECO:0000256" key="6">
    <source>
        <dbReference type="SAM" id="Phobius"/>
    </source>
</evidence>
<name>A0AAE0WJU9_9PEZI</name>
<dbReference type="PANTHER" id="PTHR36460:SF1">
    <property type="entry name" value="UPF0132 DOMAIN PROTEIN (AFU_ORTHOLOGUE AFUA_3G10255)"/>
    <property type="match status" value="1"/>
</dbReference>
<reference evidence="7" key="1">
    <citation type="submission" date="2023-07" db="EMBL/GenBank/DDBJ databases">
        <title>Black Yeasts Isolated from many extreme environments.</title>
        <authorList>
            <person name="Coleine C."/>
            <person name="Stajich J.E."/>
            <person name="Selbmann L."/>
        </authorList>
    </citation>
    <scope>NUCLEOTIDE SEQUENCE</scope>
    <source>
        <strain evidence="7">CCFEE 5485</strain>
    </source>
</reference>
<keyword evidence="4 6" id="KW-0472">Membrane</keyword>
<dbReference type="EMBL" id="JAUTXT010000028">
    <property type="protein sequence ID" value="KAK3673041.1"/>
    <property type="molecule type" value="Genomic_DNA"/>
</dbReference>
<evidence type="ECO:0000313" key="8">
    <source>
        <dbReference type="Proteomes" id="UP001274830"/>
    </source>
</evidence>
<sequence length="222" mass="24609">MNFAPYQSSPPESERAKSPPPLRSPTASPKPNQQRPIPQISRNISSVAPSSEDPWAAARAQRLPSPSRYQDDNEDDEPSTYQDIESQRFQNDYIGRNALQGGGPSYVGSGNIFETSLGLPLGIEALLAYLVLPPAGGVVLLMFEHKSDYVRFHAWQSALVFTVMVMVHIIFSWTKVVSYLLLAVDIGLILWLGYGAWRNAETLDRVEVPFLGRLASSFVDDE</sequence>
<comment type="subcellular location">
    <subcellularLocation>
        <location evidence="1">Membrane</location>
        <topology evidence="1">Multi-pass membrane protein</topology>
    </subcellularLocation>
</comment>
<dbReference type="GO" id="GO:0016020">
    <property type="term" value="C:membrane"/>
    <property type="evidence" value="ECO:0007669"/>
    <property type="project" value="UniProtKB-SubCell"/>
</dbReference>
<keyword evidence="3 6" id="KW-1133">Transmembrane helix</keyword>
<accession>A0AAE0WJU9</accession>
<comment type="caution">
    <text evidence="7">The sequence shown here is derived from an EMBL/GenBank/DDBJ whole genome shotgun (WGS) entry which is preliminary data.</text>
</comment>
<evidence type="ECO:0000256" key="4">
    <source>
        <dbReference type="ARBA" id="ARBA00023136"/>
    </source>
</evidence>